<dbReference type="Gene3D" id="3.90.1510.10">
    <property type="entry name" value="Glycerate kinase, domain 2"/>
    <property type="match status" value="1"/>
</dbReference>
<dbReference type="InterPro" id="IPR004381">
    <property type="entry name" value="Glycerate_kinase"/>
</dbReference>
<dbReference type="EMBL" id="LAZR01000021">
    <property type="protein sequence ID" value="KKO04933.1"/>
    <property type="molecule type" value="Genomic_DNA"/>
</dbReference>
<evidence type="ECO:0000256" key="1">
    <source>
        <dbReference type="ARBA" id="ARBA00006284"/>
    </source>
</evidence>
<accession>A0A0F9VY09</accession>
<dbReference type="AlphaFoldDB" id="A0A0F9VY09"/>
<keyword evidence="2" id="KW-0808">Transferase</keyword>
<name>A0A0F9VY09_9ZZZZ</name>
<dbReference type="InterPro" id="IPR036129">
    <property type="entry name" value="Glycerate_kinase_sf"/>
</dbReference>
<reference evidence="4" key="1">
    <citation type="journal article" date="2015" name="Nature">
        <title>Complex archaea that bridge the gap between prokaryotes and eukaryotes.</title>
        <authorList>
            <person name="Spang A."/>
            <person name="Saw J.H."/>
            <person name="Jorgensen S.L."/>
            <person name="Zaremba-Niedzwiedzka K."/>
            <person name="Martijn J."/>
            <person name="Lind A.E."/>
            <person name="van Eijk R."/>
            <person name="Schleper C."/>
            <person name="Guy L."/>
            <person name="Ettema T.J."/>
        </authorList>
    </citation>
    <scope>NUCLEOTIDE SEQUENCE</scope>
</reference>
<dbReference type="GO" id="GO:0008887">
    <property type="term" value="F:glycerate kinase activity"/>
    <property type="evidence" value="ECO:0007669"/>
    <property type="project" value="InterPro"/>
</dbReference>
<evidence type="ECO:0000313" key="4">
    <source>
        <dbReference type="EMBL" id="KKO04933.1"/>
    </source>
</evidence>
<evidence type="ECO:0000256" key="3">
    <source>
        <dbReference type="ARBA" id="ARBA00022777"/>
    </source>
</evidence>
<gene>
    <name evidence="4" type="ORF">LCGC14_0082450</name>
</gene>
<proteinExistence type="inferred from homology"/>
<dbReference type="SUPFAM" id="SSF110738">
    <property type="entry name" value="Glycerate kinase I"/>
    <property type="match status" value="1"/>
</dbReference>
<dbReference type="Pfam" id="PF02595">
    <property type="entry name" value="Gly_kinase"/>
    <property type="match status" value="1"/>
</dbReference>
<dbReference type="Gene3D" id="3.40.50.10350">
    <property type="entry name" value="Glycerate kinase, domain 1"/>
    <property type="match status" value="1"/>
</dbReference>
<organism evidence="4">
    <name type="scientific">marine sediment metagenome</name>
    <dbReference type="NCBI Taxonomy" id="412755"/>
    <lineage>
        <taxon>unclassified sequences</taxon>
        <taxon>metagenomes</taxon>
        <taxon>ecological metagenomes</taxon>
    </lineage>
</organism>
<comment type="caution">
    <text evidence="4">The sequence shown here is derived from an EMBL/GenBank/DDBJ whole genome shotgun (WGS) entry which is preliminary data.</text>
</comment>
<protein>
    <recommendedName>
        <fullName evidence="5">Glycerate kinase</fullName>
    </recommendedName>
</protein>
<comment type="similarity">
    <text evidence="1">Belongs to the glycerate kinase type-1 family.</text>
</comment>
<sequence length="375" mass="40695">MKLLLIPDKFKGSLSSEAFTKAFISGVKESGVPYTSHYINASDGGDGFMNAVASYIPCISMQVISENPLGRLIQSYYLYNQKTNSAYIELANASGMELLLPEEQNPMLTTTYGTGLQIKDAVQKGVEHIYIGLGGSATNDGGIGMARALGYLFFDDKGEKLDTIGASLQLLKTIDDTAVSADLKEVKFYAVNDVTNPLFGENGAAFIYAKQKGATDMIIEDLDMGLRNLNSIVSKKYSVNNAELPGAGAAGGAAFGLKTFFDAEFLSGIDFILELSGVHKLLARERFDYIITGEGKIDEQTLNGKLLQGIINLGKRYNLPVIAICGKLDISKSVLKQRGIYDVFEIQDESKNLEYNKKHAAVLLATKTADYFSVK</sequence>
<evidence type="ECO:0000256" key="2">
    <source>
        <dbReference type="ARBA" id="ARBA00022679"/>
    </source>
</evidence>
<dbReference type="PANTHER" id="PTHR21599">
    <property type="entry name" value="GLYCERATE KINASE"/>
    <property type="match status" value="1"/>
</dbReference>
<dbReference type="InterPro" id="IPR018197">
    <property type="entry name" value="Glycerate_kinase_RE-like"/>
</dbReference>
<dbReference type="PANTHER" id="PTHR21599:SF0">
    <property type="entry name" value="GLYCERATE KINASE"/>
    <property type="match status" value="1"/>
</dbReference>
<dbReference type="InterPro" id="IPR018193">
    <property type="entry name" value="Glyc_kinase_flavodox-like_fold"/>
</dbReference>
<dbReference type="PIRSF" id="PIRSF006078">
    <property type="entry name" value="GlxK"/>
    <property type="match status" value="1"/>
</dbReference>
<keyword evidence="3" id="KW-0418">Kinase</keyword>
<dbReference type="NCBIfam" id="TIGR00045">
    <property type="entry name" value="glycerate kinase"/>
    <property type="match status" value="1"/>
</dbReference>
<evidence type="ECO:0008006" key="5">
    <source>
        <dbReference type="Google" id="ProtNLM"/>
    </source>
</evidence>
<dbReference type="GO" id="GO:0031388">
    <property type="term" value="P:organic acid phosphorylation"/>
    <property type="evidence" value="ECO:0007669"/>
    <property type="project" value="InterPro"/>
</dbReference>